<evidence type="ECO:0000313" key="3">
    <source>
        <dbReference type="Proteomes" id="UP000192266"/>
    </source>
</evidence>
<dbReference type="PANTHER" id="PTHR43102">
    <property type="entry name" value="SLR1143 PROTEIN"/>
    <property type="match status" value="1"/>
</dbReference>
<dbReference type="InterPro" id="IPR003018">
    <property type="entry name" value="GAF"/>
</dbReference>
<proteinExistence type="predicted"/>
<dbReference type="STRING" id="645990.SAMN00120144_4027"/>
<dbReference type="SMART" id="SM00065">
    <property type="entry name" value="GAF"/>
    <property type="match status" value="1"/>
</dbReference>
<sequence length="231" mass="25701">MLAAPLPPNESERLKSLHAHNLLDTLPEDVYDDITRLAAEICGTPIAAINLVAEDRQWSKSAHHQEGESLGLHHYLRAPREYSFCAYTILNPNDVLVVPDARYDERFMDNPFTTGEPHVVFYAGVPVKDAEGLALGSLCVLDSRPRELAEHKLESLKALAKLVNTHFQLRRTKLELEKAQQRVDAAAPLLCTMMSATDALRTNAEGETASRLTSLQEEIISLKTILKVLPE</sequence>
<dbReference type="OrthoDB" id="9811889at2"/>
<evidence type="ECO:0000259" key="1">
    <source>
        <dbReference type="SMART" id="SM00065"/>
    </source>
</evidence>
<evidence type="ECO:0000313" key="2">
    <source>
        <dbReference type="EMBL" id="SMC00614.1"/>
    </source>
</evidence>
<dbReference type="InterPro" id="IPR029016">
    <property type="entry name" value="GAF-like_dom_sf"/>
</dbReference>
<name>A0A1W1W685_9BACT</name>
<dbReference type="Gene3D" id="3.30.450.40">
    <property type="match status" value="1"/>
</dbReference>
<dbReference type="PANTHER" id="PTHR43102:SF2">
    <property type="entry name" value="GAF DOMAIN-CONTAINING PROTEIN"/>
    <property type="match status" value="1"/>
</dbReference>
<dbReference type="Proteomes" id="UP000192266">
    <property type="component" value="Unassembled WGS sequence"/>
</dbReference>
<dbReference type="AlphaFoldDB" id="A0A1W1W685"/>
<dbReference type="RefSeq" id="WP_084447996.1">
    <property type="nucleotide sequence ID" value="NZ_FWWW01000111.1"/>
</dbReference>
<gene>
    <name evidence="2" type="ORF">SAMN00120144_4027</name>
</gene>
<protein>
    <submittedName>
        <fullName evidence="2">Putative GAF sensor protein</fullName>
    </submittedName>
</protein>
<keyword evidence="3" id="KW-1185">Reference proteome</keyword>
<organism evidence="2 3">
    <name type="scientific">Hymenobacter roseosalivarius DSM 11622</name>
    <dbReference type="NCBI Taxonomy" id="645990"/>
    <lineage>
        <taxon>Bacteria</taxon>
        <taxon>Pseudomonadati</taxon>
        <taxon>Bacteroidota</taxon>
        <taxon>Cytophagia</taxon>
        <taxon>Cytophagales</taxon>
        <taxon>Hymenobacteraceae</taxon>
        <taxon>Hymenobacter</taxon>
    </lineage>
</organism>
<dbReference type="Pfam" id="PF01590">
    <property type="entry name" value="GAF"/>
    <property type="match status" value="1"/>
</dbReference>
<dbReference type="SUPFAM" id="SSF55781">
    <property type="entry name" value="GAF domain-like"/>
    <property type="match status" value="1"/>
</dbReference>
<feature type="domain" description="GAF" evidence="1">
    <location>
        <begin position="26"/>
        <end position="177"/>
    </location>
</feature>
<reference evidence="2 3" key="1">
    <citation type="submission" date="2017-04" db="EMBL/GenBank/DDBJ databases">
        <authorList>
            <person name="Afonso C.L."/>
            <person name="Miller P.J."/>
            <person name="Scott M.A."/>
            <person name="Spackman E."/>
            <person name="Goraichik I."/>
            <person name="Dimitrov K.M."/>
            <person name="Suarez D.L."/>
            <person name="Swayne D.E."/>
        </authorList>
    </citation>
    <scope>NUCLEOTIDE SEQUENCE [LARGE SCALE GENOMIC DNA]</scope>
    <source>
        <strain evidence="2 3">DSM 11622</strain>
    </source>
</reference>
<accession>A0A1W1W685</accession>
<dbReference type="EMBL" id="FWWW01000111">
    <property type="protein sequence ID" value="SMC00614.1"/>
    <property type="molecule type" value="Genomic_DNA"/>
</dbReference>